<dbReference type="Proteomes" id="UP000003806">
    <property type="component" value="Chromosome"/>
</dbReference>
<dbReference type="PROSITE" id="PS00211">
    <property type="entry name" value="ABC_TRANSPORTER_1"/>
    <property type="match status" value="1"/>
</dbReference>
<feature type="domain" description="ABC transporter" evidence="4">
    <location>
        <begin position="2"/>
        <end position="187"/>
    </location>
</feature>
<dbReference type="STRING" id="885272.JonanDRAFT_0869"/>
<dbReference type="Pfam" id="PF00005">
    <property type="entry name" value="ABC_tran"/>
    <property type="match status" value="1"/>
</dbReference>
<evidence type="ECO:0000313" key="5">
    <source>
        <dbReference type="EMBL" id="EHM13243.1"/>
    </source>
</evidence>
<keyword evidence="3" id="KW-0067">ATP-binding</keyword>
<organism evidence="5 6">
    <name type="scientific">Jonquetella anthropi DSM 22815</name>
    <dbReference type="NCBI Taxonomy" id="885272"/>
    <lineage>
        <taxon>Bacteria</taxon>
        <taxon>Thermotogati</taxon>
        <taxon>Synergistota</taxon>
        <taxon>Synergistia</taxon>
        <taxon>Synergistales</taxon>
        <taxon>Dethiosulfovibrionaceae</taxon>
        <taxon>Jonquetella</taxon>
    </lineage>
</organism>
<evidence type="ECO:0000313" key="6">
    <source>
        <dbReference type="Proteomes" id="UP000003806"/>
    </source>
</evidence>
<dbReference type="Gene3D" id="3.40.50.300">
    <property type="entry name" value="P-loop containing nucleotide triphosphate hydrolases"/>
    <property type="match status" value="1"/>
</dbReference>
<dbReference type="InterPro" id="IPR027417">
    <property type="entry name" value="P-loop_NTPase"/>
</dbReference>
<dbReference type="OrthoDB" id="9801958at2"/>
<dbReference type="SUPFAM" id="SSF52540">
    <property type="entry name" value="P-loop containing nucleoside triphosphate hydrolases"/>
    <property type="match status" value="1"/>
</dbReference>
<evidence type="ECO:0000259" key="4">
    <source>
        <dbReference type="PROSITE" id="PS50893"/>
    </source>
</evidence>
<protein>
    <submittedName>
        <fullName evidence="5">ABC-type nitrate/sulfonate/bicarbonate transport system, ATPase component</fullName>
    </submittedName>
</protein>
<evidence type="ECO:0000256" key="1">
    <source>
        <dbReference type="ARBA" id="ARBA00022448"/>
    </source>
</evidence>
<keyword evidence="6" id="KW-1185">Reference proteome</keyword>
<proteinExistence type="predicted"/>
<accession>H0UKN4</accession>
<dbReference type="PANTHER" id="PTHR42781">
    <property type="entry name" value="SPERMIDINE/PUTRESCINE IMPORT ATP-BINDING PROTEIN POTA"/>
    <property type="match status" value="1"/>
</dbReference>
<dbReference type="SMART" id="SM00382">
    <property type="entry name" value="AAA"/>
    <property type="match status" value="1"/>
</dbReference>
<dbReference type="InterPro" id="IPR017871">
    <property type="entry name" value="ABC_transporter-like_CS"/>
</dbReference>
<dbReference type="InterPro" id="IPR050093">
    <property type="entry name" value="ABC_SmlMolc_Importer"/>
</dbReference>
<dbReference type="RefSeq" id="WP_008522927.1">
    <property type="nucleotide sequence ID" value="NZ_CM001376.1"/>
</dbReference>
<name>H0UKN4_9BACT</name>
<gene>
    <name evidence="5" type="ORF">JonanDRAFT_0869</name>
</gene>
<keyword evidence="2" id="KW-0547">Nucleotide-binding</keyword>
<dbReference type="InterPro" id="IPR003593">
    <property type="entry name" value="AAA+_ATPase"/>
</dbReference>
<dbReference type="AlphaFoldDB" id="H0UKN4"/>
<dbReference type="GO" id="GO:0016887">
    <property type="term" value="F:ATP hydrolysis activity"/>
    <property type="evidence" value="ECO:0007669"/>
    <property type="project" value="InterPro"/>
</dbReference>
<dbReference type="PANTHER" id="PTHR42781:SF4">
    <property type="entry name" value="SPERMIDINE_PUTRESCINE IMPORT ATP-BINDING PROTEIN POTA"/>
    <property type="match status" value="1"/>
</dbReference>
<dbReference type="HOGENOM" id="CLU_000604_1_22_0"/>
<dbReference type="PROSITE" id="PS50893">
    <property type="entry name" value="ABC_TRANSPORTER_2"/>
    <property type="match status" value="1"/>
</dbReference>
<dbReference type="InterPro" id="IPR003439">
    <property type="entry name" value="ABC_transporter-like_ATP-bd"/>
</dbReference>
<evidence type="ECO:0000256" key="2">
    <source>
        <dbReference type="ARBA" id="ARBA00022741"/>
    </source>
</evidence>
<reference evidence="5 6" key="1">
    <citation type="submission" date="2011-11" db="EMBL/GenBank/DDBJ databases">
        <title>The Noncontiguous Finished genome of Jonquetella anthropi DSM 22815.</title>
        <authorList>
            <consortium name="US DOE Joint Genome Institute (JGI-PGF)"/>
            <person name="Lucas S."/>
            <person name="Copeland A."/>
            <person name="Lapidus A."/>
            <person name="Glavina del Rio T."/>
            <person name="Dalin E."/>
            <person name="Tice H."/>
            <person name="Bruce D."/>
            <person name="Goodwin L."/>
            <person name="Pitluck S."/>
            <person name="Peters L."/>
            <person name="Mikhailova N."/>
            <person name="Held B."/>
            <person name="Kyrpides N."/>
            <person name="Mavromatis K."/>
            <person name="Ivanova N."/>
            <person name="Markowitz V."/>
            <person name="Cheng J.-F."/>
            <person name="Hugenholtz P."/>
            <person name="Woyke T."/>
            <person name="Wu D."/>
            <person name="Gronow S."/>
            <person name="Wellnitz S."/>
            <person name="Brambilla E."/>
            <person name="Klenk H.-P."/>
            <person name="Eisen J.A."/>
        </authorList>
    </citation>
    <scope>NUCLEOTIDE SEQUENCE [LARGE SCALE GENOMIC DNA]</scope>
    <source>
        <strain evidence="5 6">DSM 22815</strain>
    </source>
</reference>
<evidence type="ECO:0000256" key="3">
    <source>
        <dbReference type="ARBA" id="ARBA00022840"/>
    </source>
</evidence>
<sequence>MITVNNVTLTYEGKTVLKNFSAQMDEREISCLVGESGFGKTSLINAMLGFLPLATGGIQGVPERLSVVFQEDRLFEDFTVIENLKLFAPPEKIADALARCGLPGEEKTKVRELSGGMKRRVAIIRAVLCESDYIIMDEPFSGIDAENKRKTALYICANLNGRGLFFTTHNEEDKLLFPQAVHAVKEE</sequence>
<dbReference type="eggNOG" id="COG1121">
    <property type="taxonomic scope" value="Bacteria"/>
</dbReference>
<dbReference type="EMBL" id="CM001376">
    <property type="protein sequence ID" value="EHM13243.1"/>
    <property type="molecule type" value="Genomic_DNA"/>
</dbReference>
<keyword evidence="1" id="KW-0813">Transport</keyword>
<dbReference type="GO" id="GO:0005524">
    <property type="term" value="F:ATP binding"/>
    <property type="evidence" value="ECO:0007669"/>
    <property type="project" value="UniProtKB-KW"/>
</dbReference>